<dbReference type="EMBL" id="JARJLR010000094">
    <property type="protein sequence ID" value="MDF3840996.1"/>
    <property type="molecule type" value="Genomic_DNA"/>
</dbReference>
<dbReference type="RefSeq" id="WP_276213897.1">
    <property type="nucleotide sequence ID" value="NZ_JARJLR010000094.1"/>
</dbReference>
<sequence length="76" mass="7803">MSISNSLASTPACAGTLTTSNAPAQIPIPPSAEILRIKNLLKSDKGGNCHPINSVPTKFSATGEYLVPKPGPILGF</sequence>
<comment type="caution">
    <text evidence="2">The sequence shown here is derived from an EMBL/GenBank/DDBJ whole genome shotgun (WGS) entry which is preliminary data.</text>
</comment>
<dbReference type="Proteomes" id="UP001220662">
    <property type="component" value="Unassembled WGS sequence"/>
</dbReference>
<organism evidence="2 3">
    <name type="scientific">Pseudomonas citronellolis</name>
    <dbReference type="NCBI Taxonomy" id="53408"/>
    <lineage>
        <taxon>Bacteria</taxon>
        <taxon>Pseudomonadati</taxon>
        <taxon>Pseudomonadota</taxon>
        <taxon>Gammaproteobacteria</taxon>
        <taxon>Pseudomonadales</taxon>
        <taxon>Pseudomonadaceae</taxon>
        <taxon>Pseudomonas</taxon>
    </lineage>
</organism>
<feature type="region of interest" description="Disordered" evidence="1">
    <location>
        <begin position="1"/>
        <end position="23"/>
    </location>
</feature>
<evidence type="ECO:0000256" key="1">
    <source>
        <dbReference type="SAM" id="MobiDB-lite"/>
    </source>
</evidence>
<dbReference type="AlphaFoldDB" id="A0AAW6P095"/>
<accession>A0AAW6P095</accession>
<gene>
    <name evidence="2" type="ORF">P3W55_04660</name>
</gene>
<reference evidence="2" key="1">
    <citation type="submission" date="2023-03" db="EMBL/GenBank/DDBJ databases">
        <title>Draft assemblies of triclosan tolerant bacteria isolated from returned activated sludge.</title>
        <authorList>
            <person name="Van Hamelsveld S."/>
        </authorList>
    </citation>
    <scope>NUCLEOTIDE SEQUENCE</scope>
    <source>
        <strain evidence="2">GW210015_S63</strain>
    </source>
</reference>
<protein>
    <submittedName>
        <fullName evidence="2">Uncharacterized protein</fullName>
    </submittedName>
</protein>
<evidence type="ECO:0000313" key="2">
    <source>
        <dbReference type="EMBL" id="MDF3840996.1"/>
    </source>
</evidence>
<evidence type="ECO:0000313" key="3">
    <source>
        <dbReference type="Proteomes" id="UP001220662"/>
    </source>
</evidence>
<proteinExistence type="predicted"/>
<name>A0AAW6P095_9PSED</name>